<dbReference type="KEGG" id="daf:Desaf_1430"/>
<dbReference type="EMBL" id="CP003221">
    <property type="protein sequence ID" value="EGJ49767.1"/>
    <property type="molecule type" value="Genomic_DNA"/>
</dbReference>
<accession>F3Z065</accession>
<sequence>MGAEVGGLSVAEIAAYIGAAAWIQPLVYFAISFFKRPRLRLIPSEKIAICYHESGPVLIQKAFMTSSTKEMIVDSIEILLRHEKGDVCRLKWDYYIETLSEIQDMTQGTKQEFRRNGEAIALKLNPSSSINQQFCFCNRMFRDAANEKIDKLKDRVQSLIKTRSIDWDNFSQIEEYRALESYLDNNFYWREGRYTVKFVFSSPQKFFDETGEYYFIVTSAMMQQLRSNMKILQNNVLANVNPSGLFSISQNIFPQVPLFRA</sequence>
<dbReference type="Proteomes" id="UP000007844">
    <property type="component" value="Chromosome"/>
</dbReference>
<feature type="transmembrane region" description="Helical" evidence="1">
    <location>
        <begin position="13"/>
        <end position="34"/>
    </location>
</feature>
<reference evidence="2 3" key="1">
    <citation type="journal article" date="2011" name="J. Bacteriol.">
        <title>Genome sequence of the mercury-methylating and pleomorphic Desulfovibrio africanus Strain Walvis Bay.</title>
        <authorList>
            <person name="Brown S.D."/>
            <person name="Wall J.D."/>
            <person name="Kucken A.M."/>
            <person name="Gilmour C.C."/>
            <person name="Podar M."/>
            <person name="Brandt C.C."/>
            <person name="Teshima H."/>
            <person name="Detter J.C."/>
            <person name="Han C.S."/>
            <person name="Land M.L."/>
            <person name="Lucas S."/>
            <person name="Han J."/>
            <person name="Pennacchio L."/>
            <person name="Nolan M."/>
            <person name="Pitluck S."/>
            <person name="Woyke T."/>
            <person name="Goodwin L."/>
            <person name="Palumbo A.V."/>
            <person name="Elias D.A."/>
        </authorList>
    </citation>
    <scope>NUCLEOTIDE SEQUENCE [LARGE SCALE GENOMIC DNA]</scope>
    <source>
        <strain evidence="2 3">Walvis Bay</strain>
    </source>
</reference>
<name>F3Z065_DESAF</name>
<keyword evidence="1" id="KW-1133">Transmembrane helix</keyword>
<keyword evidence="3" id="KW-1185">Reference proteome</keyword>
<keyword evidence="1" id="KW-0812">Transmembrane</keyword>
<evidence type="ECO:0000313" key="3">
    <source>
        <dbReference type="Proteomes" id="UP000007844"/>
    </source>
</evidence>
<dbReference type="HOGENOM" id="CLU_1097691_0_0_7"/>
<evidence type="ECO:0000313" key="2">
    <source>
        <dbReference type="EMBL" id="EGJ49767.1"/>
    </source>
</evidence>
<gene>
    <name evidence="2" type="ORF">Desaf_1430</name>
</gene>
<keyword evidence="1" id="KW-0472">Membrane</keyword>
<dbReference type="AlphaFoldDB" id="F3Z065"/>
<organism evidence="2 3">
    <name type="scientific">Desulfocurvibacter africanus subsp. africanus str. Walvis Bay</name>
    <dbReference type="NCBI Taxonomy" id="690850"/>
    <lineage>
        <taxon>Bacteria</taxon>
        <taxon>Pseudomonadati</taxon>
        <taxon>Thermodesulfobacteriota</taxon>
        <taxon>Desulfovibrionia</taxon>
        <taxon>Desulfovibrionales</taxon>
        <taxon>Desulfovibrionaceae</taxon>
        <taxon>Desulfocurvibacter</taxon>
    </lineage>
</organism>
<evidence type="ECO:0000256" key="1">
    <source>
        <dbReference type="SAM" id="Phobius"/>
    </source>
</evidence>
<proteinExistence type="predicted"/>
<dbReference type="RefSeq" id="WP_014259555.1">
    <property type="nucleotide sequence ID" value="NC_016629.1"/>
</dbReference>
<protein>
    <submittedName>
        <fullName evidence="2">Uncharacterized protein</fullName>
    </submittedName>
</protein>
<dbReference type="eggNOG" id="ENOG50334D0">
    <property type="taxonomic scope" value="Bacteria"/>
</dbReference>